<organism evidence="2">
    <name type="scientific">bioreactor metagenome</name>
    <dbReference type="NCBI Taxonomy" id="1076179"/>
    <lineage>
        <taxon>unclassified sequences</taxon>
        <taxon>metagenomes</taxon>
        <taxon>ecological metagenomes</taxon>
    </lineage>
</organism>
<dbReference type="GO" id="GO:0016787">
    <property type="term" value="F:hydrolase activity"/>
    <property type="evidence" value="ECO:0007669"/>
    <property type="project" value="InterPro"/>
</dbReference>
<dbReference type="AlphaFoldDB" id="A0A644T9C9"/>
<proteinExistence type="predicted"/>
<dbReference type="InterPro" id="IPR051158">
    <property type="entry name" value="Metallophosphoesterase_sf"/>
</dbReference>
<feature type="domain" description="Calcineurin-like phosphoesterase" evidence="1">
    <location>
        <begin position="1"/>
        <end position="198"/>
    </location>
</feature>
<dbReference type="PIRSF" id="PIRSF033094">
    <property type="entry name" value="Pesterase_CT488"/>
    <property type="match status" value="1"/>
</dbReference>
<dbReference type="SUPFAM" id="SSF56300">
    <property type="entry name" value="Metallo-dependent phosphatases"/>
    <property type="match status" value="1"/>
</dbReference>
<dbReference type="PANTHER" id="PTHR31302">
    <property type="entry name" value="TRANSMEMBRANE PROTEIN WITH METALLOPHOSPHOESTERASE DOMAIN-RELATED"/>
    <property type="match status" value="1"/>
</dbReference>
<reference evidence="2" key="1">
    <citation type="submission" date="2019-08" db="EMBL/GenBank/DDBJ databases">
        <authorList>
            <person name="Kucharzyk K."/>
            <person name="Murdoch R.W."/>
            <person name="Higgins S."/>
            <person name="Loffler F."/>
        </authorList>
    </citation>
    <scope>NUCLEOTIDE SEQUENCE</scope>
</reference>
<dbReference type="Gene3D" id="3.60.21.10">
    <property type="match status" value="1"/>
</dbReference>
<dbReference type="InterPro" id="IPR029052">
    <property type="entry name" value="Metallo-depent_PP-like"/>
</dbReference>
<dbReference type="Pfam" id="PF00149">
    <property type="entry name" value="Metallophos"/>
    <property type="match status" value="1"/>
</dbReference>
<gene>
    <name evidence="2" type="ORF">SDC9_09195</name>
</gene>
<dbReference type="EMBL" id="VSSQ01000021">
    <property type="protein sequence ID" value="MPL63555.1"/>
    <property type="molecule type" value="Genomic_DNA"/>
</dbReference>
<name>A0A644T9C9_9ZZZZ</name>
<comment type="caution">
    <text evidence="2">The sequence shown here is derived from an EMBL/GenBank/DDBJ whole genome shotgun (WGS) entry which is preliminary data.</text>
</comment>
<accession>A0A644T9C9</accession>
<evidence type="ECO:0000313" key="2">
    <source>
        <dbReference type="EMBL" id="MPL63555.1"/>
    </source>
</evidence>
<sequence length="232" mass="25998">MNIFAISDLHLSGTPPTKPMEVFGENWAGHWEKICNDWHNRVQPQDVILLPGDISWGMNFAEAGEDLLAINELPGQKVLVKGNHDYWWATSAKLRENLPSSITFIHNSYHAVGDVALCGSRGWINPLDSMFTTQDGKIYEREKGRIAASIEAAIKDGYSRIILVTHYPMIYRDDVDGEYAKSLAEYGIEHYVYGHLHDGGIGLGPVGEFHDVQYHLVSCDALDFKLKKIATV</sequence>
<dbReference type="PANTHER" id="PTHR31302:SF22">
    <property type="entry name" value="PHOSPHOESTERASE"/>
    <property type="match status" value="1"/>
</dbReference>
<dbReference type="InterPro" id="IPR014578">
    <property type="entry name" value="Pesterase_CT488"/>
</dbReference>
<protein>
    <recommendedName>
        <fullName evidence="1">Calcineurin-like phosphoesterase domain-containing protein</fullName>
    </recommendedName>
</protein>
<evidence type="ECO:0000259" key="1">
    <source>
        <dbReference type="Pfam" id="PF00149"/>
    </source>
</evidence>
<dbReference type="InterPro" id="IPR004843">
    <property type="entry name" value="Calcineurin-like_PHP"/>
</dbReference>